<protein>
    <submittedName>
        <fullName evidence="3">Uncharacterized protein</fullName>
    </submittedName>
</protein>
<dbReference type="EMBL" id="CP033896">
    <property type="protein sequence ID" value="AZA12685.1"/>
    <property type="molecule type" value="Genomic_DNA"/>
</dbReference>
<evidence type="ECO:0000313" key="3">
    <source>
        <dbReference type="EMBL" id="AZA12685.1"/>
    </source>
</evidence>
<keyword evidence="4" id="KW-1185">Reference proteome</keyword>
<keyword evidence="2" id="KW-1133">Transmembrane helix</keyword>
<feature type="transmembrane region" description="Helical" evidence="2">
    <location>
        <begin position="333"/>
        <end position="353"/>
    </location>
</feature>
<sequence>MNAAEHTPKSLPAEPLEWENVADVSNGTHDSTKPLDADPMATAAAITRLSIALAKARAAEAEPAVIESLEEQLRLLEGGDGADVTPTDAVWSYGSDDSAASSTTAVSSSTLVWPGTAEVDAAASQQETPTVTQTSTDEAADDSAVPAHGRSPEPAPASESDEETLTAEPHAAKRPTVTEPPATDTPEELAAAQQVRKLIAAIAASNTNYQDAAHLLADIYRTAGDADELQQYSFELRNAVEKALADYIAEYTDSIEVGEAMEVVGRALGWENLRIGDNFGDYADFIAKGKSRIRLVPTGQFIWRTQTWLWWLALYIPWRIIRRLMENVEGLSFIWDSIFLGVLVPVGLCLYFATTLANKYKEKSEPRVVETAQYPALHDALRPIRWVSVVEEFQLALMMARGVPGDVSLYFATHDEPLAFTEEVLDYEPLRVDAATAMGMKTYESEPAGQRTGAAELLADISVERAEPIDSDAGRLALLVWDRLDRPAILEQYL</sequence>
<feature type="compositionally biased region" description="Polar residues" evidence="1">
    <location>
        <begin position="123"/>
        <end position="137"/>
    </location>
</feature>
<feature type="region of interest" description="Disordered" evidence="1">
    <location>
        <begin position="119"/>
        <end position="188"/>
    </location>
</feature>
<keyword evidence="2" id="KW-0472">Membrane</keyword>
<evidence type="ECO:0000313" key="4">
    <source>
        <dbReference type="Proteomes" id="UP000269019"/>
    </source>
</evidence>
<dbReference type="Proteomes" id="UP000269019">
    <property type="component" value="Chromosome"/>
</dbReference>
<accession>A0A3G6J3P1</accession>
<dbReference type="AlphaFoldDB" id="A0A3G6J3P1"/>
<evidence type="ECO:0000256" key="1">
    <source>
        <dbReference type="SAM" id="MobiDB-lite"/>
    </source>
</evidence>
<gene>
    <name evidence="3" type="ORF">CCHOA_01285</name>
</gene>
<dbReference type="RefSeq" id="WP_123925926.1">
    <property type="nucleotide sequence ID" value="NZ_CP033896.1"/>
</dbReference>
<proteinExistence type="predicted"/>
<name>A0A3G6J3P1_9CORY</name>
<evidence type="ECO:0000256" key="2">
    <source>
        <dbReference type="SAM" id="Phobius"/>
    </source>
</evidence>
<dbReference type="KEGG" id="ccho:CCHOA_01285"/>
<reference evidence="3 4" key="1">
    <citation type="submission" date="2018-11" db="EMBL/GenBank/DDBJ databases">
        <authorList>
            <person name="Kleinhagauer T."/>
            <person name="Glaeser S.P."/>
            <person name="Spergser J."/>
            <person name="Ruckert C."/>
            <person name="Kaempfer P."/>
            <person name="Busse H.-J."/>
        </authorList>
    </citation>
    <scope>NUCLEOTIDE SEQUENCE [LARGE SCALE GENOMIC DNA]</scope>
    <source>
        <strain evidence="3 4">200CH</strain>
    </source>
</reference>
<organism evidence="3 4">
    <name type="scientific">Corynebacterium choanae</name>
    <dbReference type="NCBI Taxonomy" id="1862358"/>
    <lineage>
        <taxon>Bacteria</taxon>
        <taxon>Bacillati</taxon>
        <taxon>Actinomycetota</taxon>
        <taxon>Actinomycetes</taxon>
        <taxon>Mycobacteriales</taxon>
        <taxon>Corynebacteriaceae</taxon>
        <taxon>Corynebacterium</taxon>
    </lineage>
</organism>
<keyword evidence="2" id="KW-0812">Transmembrane</keyword>